<dbReference type="PhylomeDB" id="A0A068TU60"/>
<dbReference type="Pfam" id="PF19055">
    <property type="entry name" value="ABC2_membrane_7"/>
    <property type="match status" value="1"/>
</dbReference>
<proteinExistence type="predicted"/>
<protein>
    <recommendedName>
        <fullName evidence="4">ABC transporter family G domain-containing protein</fullName>
    </recommendedName>
</protein>
<keyword evidence="6" id="KW-1185">Reference proteome</keyword>
<feature type="domain" description="ABC transporter family G" evidence="4">
    <location>
        <begin position="16"/>
        <end position="127"/>
    </location>
</feature>
<gene>
    <name evidence="5" type="ORF">GSCOC_T00029453001</name>
</gene>
<sequence length="144" mass="16069">MLLTDILISGLASNDYLTVFYFLSNFFNPRSSFTDNYIVLLCLVYCVTGIAYALAIVLDPGPSQLCSAFLSVVLTLIATTTKDNKVYKLIANLCYPKWALEAFVAQNAERYYGVWIMTRCTVLILVGIASRVIALLGMLVFQRK</sequence>
<name>A0A068TU60_COFCA</name>
<feature type="transmembrane region" description="Helical" evidence="3">
    <location>
        <begin position="36"/>
        <end position="55"/>
    </location>
</feature>
<feature type="transmembrane region" description="Helical" evidence="3">
    <location>
        <begin position="61"/>
        <end position="79"/>
    </location>
</feature>
<keyword evidence="2 3" id="KW-0472">Membrane</keyword>
<keyword evidence="3" id="KW-0812">Transmembrane</keyword>
<dbReference type="AlphaFoldDB" id="A0A068TU60"/>
<dbReference type="InParanoid" id="A0A068TU60"/>
<evidence type="ECO:0000256" key="2">
    <source>
        <dbReference type="ARBA" id="ARBA00023136"/>
    </source>
</evidence>
<evidence type="ECO:0000256" key="3">
    <source>
        <dbReference type="SAM" id="Phobius"/>
    </source>
</evidence>
<dbReference type="Proteomes" id="UP000295252">
    <property type="component" value="Chromosome IV"/>
</dbReference>
<dbReference type="OrthoDB" id="1499448at2759"/>
<evidence type="ECO:0000313" key="5">
    <source>
        <dbReference type="EMBL" id="CDO99766.1"/>
    </source>
</evidence>
<organism evidence="5 6">
    <name type="scientific">Coffea canephora</name>
    <name type="common">Robusta coffee</name>
    <dbReference type="NCBI Taxonomy" id="49390"/>
    <lineage>
        <taxon>Eukaryota</taxon>
        <taxon>Viridiplantae</taxon>
        <taxon>Streptophyta</taxon>
        <taxon>Embryophyta</taxon>
        <taxon>Tracheophyta</taxon>
        <taxon>Spermatophyta</taxon>
        <taxon>Magnoliopsida</taxon>
        <taxon>eudicotyledons</taxon>
        <taxon>Gunneridae</taxon>
        <taxon>Pentapetalae</taxon>
        <taxon>asterids</taxon>
        <taxon>lamiids</taxon>
        <taxon>Gentianales</taxon>
        <taxon>Rubiaceae</taxon>
        <taxon>Ixoroideae</taxon>
        <taxon>Gardenieae complex</taxon>
        <taxon>Bertiereae - Coffeeae clade</taxon>
        <taxon>Coffeeae</taxon>
        <taxon>Coffea</taxon>
    </lineage>
</organism>
<feature type="transmembrane region" description="Helical" evidence="3">
    <location>
        <begin position="6"/>
        <end position="24"/>
    </location>
</feature>
<dbReference type="EMBL" id="HG739088">
    <property type="protein sequence ID" value="CDO99766.1"/>
    <property type="molecule type" value="Genomic_DNA"/>
</dbReference>
<dbReference type="InterPro" id="IPR043926">
    <property type="entry name" value="ABCG_dom"/>
</dbReference>
<accession>A0A068TU60</accession>
<reference evidence="6" key="1">
    <citation type="journal article" date="2014" name="Science">
        <title>The coffee genome provides insight into the convergent evolution of caffeine biosynthesis.</title>
        <authorList>
            <person name="Denoeud F."/>
            <person name="Carretero-Paulet L."/>
            <person name="Dereeper A."/>
            <person name="Droc G."/>
            <person name="Guyot R."/>
            <person name="Pietrella M."/>
            <person name="Zheng C."/>
            <person name="Alberti A."/>
            <person name="Anthony F."/>
            <person name="Aprea G."/>
            <person name="Aury J.M."/>
            <person name="Bento P."/>
            <person name="Bernard M."/>
            <person name="Bocs S."/>
            <person name="Campa C."/>
            <person name="Cenci A."/>
            <person name="Combes M.C."/>
            <person name="Crouzillat D."/>
            <person name="Da Silva C."/>
            <person name="Daddiego L."/>
            <person name="De Bellis F."/>
            <person name="Dussert S."/>
            <person name="Garsmeur O."/>
            <person name="Gayraud T."/>
            <person name="Guignon V."/>
            <person name="Jahn K."/>
            <person name="Jamilloux V."/>
            <person name="Joet T."/>
            <person name="Labadie K."/>
            <person name="Lan T."/>
            <person name="Leclercq J."/>
            <person name="Lepelley M."/>
            <person name="Leroy T."/>
            <person name="Li L.T."/>
            <person name="Librado P."/>
            <person name="Lopez L."/>
            <person name="Munoz A."/>
            <person name="Noel B."/>
            <person name="Pallavicini A."/>
            <person name="Perrotta G."/>
            <person name="Poncet V."/>
            <person name="Pot D."/>
            <person name="Priyono X."/>
            <person name="Rigoreau M."/>
            <person name="Rouard M."/>
            <person name="Rozas J."/>
            <person name="Tranchant-Dubreuil C."/>
            <person name="VanBuren R."/>
            <person name="Zhang Q."/>
            <person name="Andrade A.C."/>
            <person name="Argout X."/>
            <person name="Bertrand B."/>
            <person name="de Kochko A."/>
            <person name="Graziosi G."/>
            <person name="Henry R.J."/>
            <person name="Jayarama X."/>
            <person name="Ming R."/>
            <person name="Nagai C."/>
            <person name="Rounsley S."/>
            <person name="Sankoff D."/>
            <person name="Giuliano G."/>
            <person name="Albert V.A."/>
            <person name="Wincker P."/>
            <person name="Lashermes P."/>
        </authorList>
    </citation>
    <scope>NUCLEOTIDE SEQUENCE [LARGE SCALE GENOMIC DNA]</scope>
    <source>
        <strain evidence="6">cv. DH200-94</strain>
    </source>
</reference>
<dbReference type="STRING" id="49390.A0A068TU60"/>
<keyword evidence="1" id="KW-0813">Transport</keyword>
<keyword evidence="3" id="KW-1133">Transmembrane helix</keyword>
<evidence type="ECO:0000313" key="6">
    <source>
        <dbReference type="Proteomes" id="UP000295252"/>
    </source>
</evidence>
<evidence type="ECO:0000256" key="1">
    <source>
        <dbReference type="ARBA" id="ARBA00022448"/>
    </source>
</evidence>
<dbReference type="Gramene" id="CDO99766">
    <property type="protein sequence ID" value="CDO99766"/>
    <property type="gene ID" value="GSCOC_T00029453001"/>
</dbReference>
<dbReference type="OMA" id="WIMTRCT"/>
<feature type="transmembrane region" description="Helical" evidence="3">
    <location>
        <begin position="120"/>
        <end position="141"/>
    </location>
</feature>
<dbReference type="GO" id="GO:0140359">
    <property type="term" value="F:ABC-type transporter activity"/>
    <property type="evidence" value="ECO:0007669"/>
    <property type="project" value="InterPro"/>
</dbReference>
<evidence type="ECO:0000259" key="4">
    <source>
        <dbReference type="Pfam" id="PF19055"/>
    </source>
</evidence>